<feature type="region of interest" description="Disordered" evidence="1">
    <location>
        <begin position="122"/>
        <end position="239"/>
    </location>
</feature>
<dbReference type="EMBL" id="KN822144">
    <property type="protein sequence ID" value="KIM54939.1"/>
    <property type="molecule type" value="Genomic_DNA"/>
</dbReference>
<proteinExistence type="predicted"/>
<dbReference type="OrthoDB" id="2152896at2759"/>
<gene>
    <name evidence="2" type="ORF">SCLCIDRAFT_334794</name>
</gene>
<feature type="compositionally biased region" description="Gly residues" evidence="1">
    <location>
        <begin position="226"/>
        <end position="235"/>
    </location>
</feature>
<feature type="compositionally biased region" description="Low complexity" evidence="1">
    <location>
        <begin position="135"/>
        <end position="152"/>
    </location>
</feature>
<dbReference type="Proteomes" id="UP000053989">
    <property type="component" value="Unassembled WGS sequence"/>
</dbReference>
<protein>
    <submittedName>
        <fullName evidence="2">Uncharacterized protein</fullName>
    </submittedName>
</protein>
<feature type="compositionally biased region" description="Basic residues" evidence="1">
    <location>
        <begin position="1"/>
        <end position="10"/>
    </location>
</feature>
<feature type="compositionally biased region" description="Acidic residues" evidence="1">
    <location>
        <begin position="203"/>
        <end position="219"/>
    </location>
</feature>
<organism evidence="2 3">
    <name type="scientific">Scleroderma citrinum Foug A</name>
    <dbReference type="NCBI Taxonomy" id="1036808"/>
    <lineage>
        <taxon>Eukaryota</taxon>
        <taxon>Fungi</taxon>
        <taxon>Dikarya</taxon>
        <taxon>Basidiomycota</taxon>
        <taxon>Agaricomycotina</taxon>
        <taxon>Agaricomycetes</taxon>
        <taxon>Agaricomycetidae</taxon>
        <taxon>Boletales</taxon>
        <taxon>Sclerodermatineae</taxon>
        <taxon>Sclerodermataceae</taxon>
        <taxon>Scleroderma</taxon>
    </lineage>
</organism>
<accession>A0A0C3DEY0</accession>
<feature type="compositionally biased region" description="Low complexity" evidence="1">
    <location>
        <begin position="46"/>
        <end position="72"/>
    </location>
</feature>
<dbReference type="HOGENOM" id="CLU_863719_0_0_1"/>
<sequence>MTAIGGRKRSGSMGPRLHDYAIPPGVSGPGGITQVRPGVLGVPTVTPNTSDTNSIPSSTSNSTSSPGPFSPTLASDPTVPVSADSEHTSRPVPVPIHTSDTSSVHDDALNLLALRTVSVWSGDSSWGSPKSYDASFSPYSPSPFTFGGPSSFAGQRYTPGPPFHGHRNGHTKSFSETSWSLPRSSVRSKSSSSQSPSPSEGKSEDDEVDADPVDVDVDIAVDGNGDDPGGPGPRAGFGPVRVAGADAGARSRYSPFGYGAMNTGSFGVCKTEDDEVPRFSVREEEEEDGHERKGEEKITSLSAKVLKKTEEWDGMEMEMEMD</sequence>
<keyword evidence="3" id="KW-1185">Reference proteome</keyword>
<dbReference type="STRING" id="1036808.A0A0C3DEY0"/>
<feature type="compositionally biased region" description="Low complexity" evidence="1">
    <location>
        <begin position="178"/>
        <end position="200"/>
    </location>
</feature>
<evidence type="ECO:0000313" key="3">
    <source>
        <dbReference type="Proteomes" id="UP000053989"/>
    </source>
</evidence>
<feature type="region of interest" description="Disordered" evidence="1">
    <location>
        <begin position="1"/>
        <end position="104"/>
    </location>
</feature>
<reference evidence="3" key="2">
    <citation type="submission" date="2015-01" db="EMBL/GenBank/DDBJ databases">
        <title>Evolutionary Origins and Diversification of the Mycorrhizal Mutualists.</title>
        <authorList>
            <consortium name="DOE Joint Genome Institute"/>
            <consortium name="Mycorrhizal Genomics Consortium"/>
            <person name="Kohler A."/>
            <person name="Kuo A."/>
            <person name="Nagy L.G."/>
            <person name="Floudas D."/>
            <person name="Copeland A."/>
            <person name="Barry K.W."/>
            <person name="Cichocki N."/>
            <person name="Veneault-Fourrey C."/>
            <person name="LaButti K."/>
            <person name="Lindquist E.A."/>
            <person name="Lipzen A."/>
            <person name="Lundell T."/>
            <person name="Morin E."/>
            <person name="Murat C."/>
            <person name="Riley R."/>
            <person name="Ohm R."/>
            <person name="Sun H."/>
            <person name="Tunlid A."/>
            <person name="Henrissat B."/>
            <person name="Grigoriev I.V."/>
            <person name="Hibbett D.S."/>
            <person name="Martin F."/>
        </authorList>
    </citation>
    <scope>NUCLEOTIDE SEQUENCE [LARGE SCALE GENOMIC DNA]</scope>
    <source>
        <strain evidence="3">Foug A</strain>
    </source>
</reference>
<evidence type="ECO:0000313" key="2">
    <source>
        <dbReference type="EMBL" id="KIM54939.1"/>
    </source>
</evidence>
<dbReference type="AlphaFoldDB" id="A0A0C3DEY0"/>
<name>A0A0C3DEY0_9AGAM</name>
<reference evidence="2 3" key="1">
    <citation type="submission" date="2014-04" db="EMBL/GenBank/DDBJ databases">
        <authorList>
            <consortium name="DOE Joint Genome Institute"/>
            <person name="Kuo A."/>
            <person name="Kohler A."/>
            <person name="Nagy L.G."/>
            <person name="Floudas D."/>
            <person name="Copeland A."/>
            <person name="Barry K.W."/>
            <person name="Cichocki N."/>
            <person name="Veneault-Fourrey C."/>
            <person name="LaButti K."/>
            <person name="Lindquist E.A."/>
            <person name="Lipzen A."/>
            <person name="Lundell T."/>
            <person name="Morin E."/>
            <person name="Murat C."/>
            <person name="Sun H."/>
            <person name="Tunlid A."/>
            <person name="Henrissat B."/>
            <person name="Grigoriev I.V."/>
            <person name="Hibbett D.S."/>
            <person name="Martin F."/>
            <person name="Nordberg H.P."/>
            <person name="Cantor M.N."/>
            <person name="Hua S.X."/>
        </authorList>
    </citation>
    <scope>NUCLEOTIDE SEQUENCE [LARGE SCALE GENOMIC DNA]</scope>
    <source>
        <strain evidence="2 3">Foug A</strain>
    </source>
</reference>
<evidence type="ECO:0000256" key="1">
    <source>
        <dbReference type="SAM" id="MobiDB-lite"/>
    </source>
</evidence>
<dbReference type="InParanoid" id="A0A0C3DEY0"/>